<dbReference type="AlphaFoldDB" id="A0A7J7DPE5"/>
<dbReference type="PANTHER" id="PTHR31642:SF26">
    <property type="entry name" value="HXXXD-TYPE ACYL-TRANSFERASE FAMILY PROTEIN"/>
    <property type="match status" value="1"/>
</dbReference>
<sequence length="447" mass="50098">MSQLVTHICKRTVVSTKPVQPGKYYQLSVLDQVMEQNHIRIVYYYGYRAAMEAGETIKKLRESLAEMLTWFPMATGRLQRNVKGDWMIKCNDAGVRMIEARAKGSVEEWLRSVDGEKELELVHWEDINYHKPYFWSPFYVQVTEFEQGGLAIGLSCTHFLVDLTCATMFIKAWADTTLTGDMLTPPVFHELPPRRPGNMSPAHKPYTDLINHYKSCVDQSNPATDKKYATIALSFTDTMVQACIDMAQAQGASPSPFEALAGLFWVSLSNLKRAGHGLIDMSIGLDMRKVLGLDKGFFGNCMVYNKVHANPVPFKDNKLSGAAKAIGEVVAKMDNEGIMDLIEWLELNNNRSYPMNGCDLNCVSLEGLDPYSACFEQVFEPVRVSYYIEPVYGVGQVLILPSAPGEGPLSRVVLITLLEDDLNKVYGDKDIQQFSPSILMGMESSQH</sequence>
<organism evidence="2 3">
    <name type="scientific">Tripterygium wilfordii</name>
    <name type="common">Thunder God vine</name>
    <dbReference type="NCBI Taxonomy" id="458696"/>
    <lineage>
        <taxon>Eukaryota</taxon>
        <taxon>Viridiplantae</taxon>
        <taxon>Streptophyta</taxon>
        <taxon>Embryophyta</taxon>
        <taxon>Tracheophyta</taxon>
        <taxon>Spermatophyta</taxon>
        <taxon>Magnoliopsida</taxon>
        <taxon>eudicotyledons</taxon>
        <taxon>Gunneridae</taxon>
        <taxon>Pentapetalae</taxon>
        <taxon>rosids</taxon>
        <taxon>fabids</taxon>
        <taxon>Celastrales</taxon>
        <taxon>Celastraceae</taxon>
        <taxon>Tripterygium</taxon>
    </lineage>
</organism>
<gene>
    <name evidence="2" type="ORF">HS088_TW04G00166</name>
</gene>
<comment type="similarity">
    <text evidence="1">Belongs to the plant acyltransferase family.</text>
</comment>
<name>A0A7J7DPE5_TRIWF</name>
<dbReference type="InParanoid" id="A0A7J7DPE5"/>
<dbReference type="InterPro" id="IPR023213">
    <property type="entry name" value="CAT-like_dom_sf"/>
</dbReference>
<comment type="caution">
    <text evidence="2">The sequence shown here is derived from an EMBL/GenBank/DDBJ whole genome shotgun (WGS) entry which is preliminary data.</text>
</comment>
<dbReference type="OrthoDB" id="671439at2759"/>
<dbReference type="InterPro" id="IPR050317">
    <property type="entry name" value="Plant_Fungal_Acyltransferase"/>
</dbReference>
<dbReference type="GO" id="GO:0016747">
    <property type="term" value="F:acyltransferase activity, transferring groups other than amino-acyl groups"/>
    <property type="evidence" value="ECO:0007669"/>
    <property type="project" value="TreeGrafter"/>
</dbReference>
<evidence type="ECO:0000313" key="2">
    <source>
        <dbReference type="EMBL" id="KAF5748215.1"/>
    </source>
</evidence>
<dbReference type="Pfam" id="PF02458">
    <property type="entry name" value="Transferase"/>
    <property type="match status" value="1"/>
</dbReference>
<dbReference type="Proteomes" id="UP000593562">
    <property type="component" value="Unassembled WGS sequence"/>
</dbReference>
<dbReference type="EMBL" id="JAAARO010000004">
    <property type="protein sequence ID" value="KAF5748215.1"/>
    <property type="molecule type" value="Genomic_DNA"/>
</dbReference>
<reference evidence="2 3" key="1">
    <citation type="journal article" date="2020" name="Nat. Commun.">
        <title>Genome of Tripterygium wilfordii and identification of cytochrome P450 involved in triptolide biosynthesis.</title>
        <authorList>
            <person name="Tu L."/>
            <person name="Su P."/>
            <person name="Zhang Z."/>
            <person name="Gao L."/>
            <person name="Wang J."/>
            <person name="Hu T."/>
            <person name="Zhou J."/>
            <person name="Zhang Y."/>
            <person name="Zhao Y."/>
            <person name="Liu Y."/>
            <person name="Song Y."/>
            <person name="Tong Y."/>
            <person name="Lu Y."/>
            <person name="Yang J."/>
            <person name="Xu C."/>
            <person name="Jia M."/>
            <person name="Peters R.J."/>
            <person name="Huang L."/>
            <person name="Gao W."/>
        </authorList>
    </citation>
    <scope>NUCLEOTIDE SEQUENCE [LARGE SCALE GENOMIC DNA]</scope>
    <source>
        <strain evidence="3">cv. XIE 37</strain>
        <tissue evidence="2">Leaf</tissue>
    </source>
</reference>
<evidence type="ECO:0000313" key="3">
    <source>
        <dbReference type="Proteomes" id="UP000593562"/>
    </source>
</evidence>
<evidence type="ECO:0000256" key="1">
    <source>
        <dbReference type="ARBA" id="ARBA00009861"/>
    </source>
</evidence>
<keyword evidence="3" id="KW-1185">Reference proteome</keyword>
<dbReference type="Gene3D" id="3.30.559.10">
    <property type="entry name" value="Chloramphenicol acetyltransferase-like domain"/>
    <property type="match status" value="2"/>
</dbReference>
<protein>
    <submittedName>
        <fullName evidence="2">Protein ECERIFERUM 26</fullName>
    </submittedName>
</protein>
<accession>A0A7J7DPE5</accession>
<proteinExistence type="inferred from homology"/>
<dbReference type="PANTHER" id="PTHR31642">
    <property type="entry name" value="TRICHOTHECENE 3-O-ACETYLTRANSFERASE"/>
    <property type="match status" value="1"/>
</dbReference>